<sequence>MEKKKILYYQIDDTLDYESDLLRQWGITDLELVQAKEGDFVEEARDAAGAVVEYQQVTRPIIEQLPQLKIVALQSIGVDNIDLDAATDHGLCVTNCPGFCSEEVALHTIGLIIDLARKITALDRSVRAGSWDPLLGYPIHRLSNKTIGLYFFGSIPKKMIPMLRGLQLSILVYAPTKTAEYLAGFGAEKANSFDELLRRSDILSLHCPLIPETEHLISDRELQLMKKTAFLINTARGRVVDEAALVRALKSGAIQAAAVDVIEDEVGAKSELFTLENAVITPHAAFVSEDSFYGARKTALAQLVQRICRNGRPEHLVNSAVHF</sequence>
<keyword evidence="3" id="KW-0520">NAD</keyword>
<accession>A0ABS2Q9J1</accession>
<dbReference type="InterPro" id="IPR006140">
    <property type="entry name" value="D-isomer_DH_NAD-bd"/>
</dbReference>
<dbReference type="InterPro" id="IPR050223">
    <property type="entry name" value="D-isomer_2-hydroxyacid_DH"/>
</dbReference>
<dbReference type="EC" id="1.1.1.95" evidence="7"/>
<keyword evidence="2 4" id="KW-0560">Oxidoreductase</keyword>
<name>A0ABS2Q9J1_9BACL</name>
<dbReference type="SUPFAM" id="SSF52283">
    <property type="entry name" value="Formate/glycerate dehydrogenase catalytic domain-like"/>
    <property type="match status" value="1"/>
</dbReference>
<dbReference type="InterPro" id="IPR029753">
    <property type="entry name" value="D-isomer_DH_CS"/>
</dbReference>
<evidence type="ECO:0000259" key="6">
    <source>
        <dbReference type="Pfam" id="PF02826"/>
    </source>
</evidence>
<dbReference type="InterPro" id="IPR006139">
    <property type="entry name" value="D-isomer_2_OHA_DH_cat_dom"/>
</dbReference>
<dbReference type="Pfam" id="PF02826">
    <property type="entry name" value="2-Hacid_dh_C"/>
    <property type="match status" value="1"/>
</dbReference>
<dbReference type="SUPFAM" id="SSF51735">
    <property type="entry name" value="NAD(P)-binding Rossmann-fold domains"/>
    <property type="match status" value="1"/>
</dbReference>
<evidence type="ECO:0000313" key="7">
    <source>
        <dbReference type="EMBL" id="MBM7658110.1"/>
    </source>
</evidence>
<evidence type="ECO:0000256" key="4">
    <source>
        <dbReference type="RuleBase" id="RU003719"/>
    </source>
</evidence>
<protein>
    <submittedName>
        <fullName evidence="7">D-3-phosphoglycerate dehydrogenase</fullName>
        <ecNumber evidence="7">1.1.1.95</ecNumber>
    </submittedName>
</protein>
<dbReference type="PROSITE" id="PS00670">
    <property type="entry name" value="D_2_HYDROXYACID_DH_2"/>
    <property type="match status" value="1"/>
</dbReference>
<dbReference type="InterPro" id="IPR036291">
    <property type="entry name" value="NAD(P)-bd_dom_sf"/>
</dbReference>
<dbReference type="RefSeq" id="WP_205006646.1">
    <property type="nucleotide sequence ID" value="NZ_CBCRXA010000018.1"/>
</dbReference>
<evidence type="ECO:0000313" key="8">
    <source>
        <dbReference type="Proteomes" id="UP000823201"/>
    </source>
</evidence>
<feature type="domain" description="D-isomer specific 2-hydroxyacid dehydrogenase catalytic" evidence="5">
    <location>
        <begin position="16"/>
        <end position="318"/>
    </location>
</feature>
<proteinExistence type="inferred from homology"/>
<evidence type="ECO:0000256" key="2">
    <source>
        <dbReference type="ARBA" id="ARBA00023002"/>
    </source>
</evidence>
<dbReference type="GO" id="GO:0004617">
    <property type="term" value="F:phosphoglycerate dehydrogenase activity"/>
    <property type="evidence" value="ECO:0007669"/>
    <property type="project" value="UniProtKB-EC"/>
</dbReference>
<organism evidence="7 8">
    <name type="scientific">Sporolactobacillus spathodeae</name>
    <dbReference type="NCBI Taxonomy" id="1465502"/>
    <lineage>
        <taxon>Bacteria</taxon>
        <taxon>Bacillati</taxon>
        <taxon>Bacillota</taxon>
        <taxon>Bacilli</taxon>
        <taxon>Bacillales</taxon>
        <taxon>Sporolactobacillaceae</taxon>
        <taxon>Sporolactobacillus</taxon>
    </lineage>
</organism>
<dbReference type="Pfam" id="PF00389">
    <property type="entry name" value="2-Hacid_dh"/>
    <property type="match status" value="1"/>
</dbReference>
<keyword evidence="8" id="KW-1185">Reference proteome</keyword>
<reference evidence="7 8" key="1">
    <citation type="submission" date="2021-01" db="EMBL/GenBank/DDBJ databases">
        <title>Genomic Encyclopedia of Type Strains, Phase IV (KMG-IV): sequencing the most valuable type-strain genomes for metagenomic binning, comparative biology and taxonomic classification.</title>
        <authorList>
            <person name="Goeker M."/>
        </authorList>
    </citation>
    <scope>NUCLEOTIDE SEQUENCE [LARGE SCALE GENOMIC DNA]</scope>
    <source>
        <strain evidence="7 8">DSM 100968</strain>
    </source>
</reference>
<dbReference type="InterPro" id="IPR043322">
    <property type="entry name" value="CtBP"/>
</dbReference>
<evidence type="ECO:0000256" key="1">
    <source>
        <dbReference type="ARBA" id="ARBA00005854"/>
    </source>
</evidence>
<dbReference type="PROSITE" id="PS00671">
    <property type="entry name" value="D_2_HYDROXYACID_DH_3"/>
    <property type="match status" value="1"/>
</dbReference>
<dbReference type="PANTHER" id="PTHR10996:SF178">
    <property type="entry name" value="2-HYDROXYACID DEHYDROGENASE YGL185C-RELATED"/>
    <property type="match status" value="1"/>
</dbReference>
<dbReference type="PANTHER" id="PTHR10996">
    <property type="entry name" value="2-HYDROXYACID DEHYDROGENASE-RELATED"/>
    <property type="match status" value="1"/>
</dbReference>
<evidence type="ECO:0000256" key="3">
    <source>
        <dbReference type="ARBA" id="ARBA00023027"/>
    </source>
</evidence>
<dbReference type="Gene3D" id="3.40.50.720">
    <property type="entry name" value="NAD(P)-binding Rossmann-like Domain"/>
    <property type="match status" value="2"/>
</dbReference>
<feature type="domain" description="D-isomer specific 2-hydroxyacid dehydrogenase NAD-binding" evidence="6">
    <location>
        <begin position="109"/>
        <end position="285"/>
    </location>
</feature>
<evidence type="ECO:0000259" key="5">
    <source>
        <dbReference type="Pfam" id="PF00389"/>
    </source>
</evidence>
<dbReference type="CDD" id="cd05299">
    <property type="entry name" value="CtBP_dh"/>
    <property type="match status" value="1"/>
</dbReference>
<gene>
    <name evidence="7" type="ORF">JOC27_001563</name>
</gene>
<dbReference type="EMBL" id="JAFBEV010000012">
    <property type="protein sequence ID" value="MBM7658110.1"/>
    <property type="molecule type" value="Genomic_DNA"/>
</dbReference>
<dbReference type="Proteomes" id="UP000823201">
    <property type="component" value="Unassembled WGS sequence"/>
</dbReference>
<comment type="caution">
    <text evidence="7">The sequence shown here is derived from an EMBL/GenBank/DDBJ whole genome shotgun (WGS) entry which is preliminary data.</text>
</comment>
<comment type="similarity">
    <text evidence="1 4">Belongs to the D-isomer specific 2-hydroxyacid dehydrogenase family.</text>
</comment>